<sequence>MTTHADQRKPNILIFMSDQQRADTIPPYGKAKTPNLDRFCQAGVTFSNAYTISPHCCPSRATFFSGLYPSQHGVWNNVDVGNTLSRGLYEGVRLWSEDLRDDGYELRYHGKWHVSATEGPEHRGFNEPAASVEGYRHARPHTGEWSRYAGGETLVESDERKDGEIMRNGYDTYTHYGVHEDPFNDRATVEEAIASLRQLGSESARRPWCLYAGTLGPHDPYFVPQRYLDQYAIDDIELPPSFYDRMEDKPGLYRKTRGRFDQLTEREHKEAIRHYLAFCTYEDDLFGQVLDELERSGEAANTLVLYLSDHGDYMAEHGLWCKGLPCFRGAYHIPAVIRWPAEVKDPGRVVDEFVNLADFAPTFLEAASIETDRVFAGSSLIPFIRNDRPEAWREAVFTQSNGNELYGIQRSIMTKEWKFVYNGFDYEELYDLREDPHETCNRFGQAEYEPVVRSLSEQLWSFARKVDDVCINPYVMVALAPYGPGVAFATHS</sequence>
<reference evidence="4" key="1">
    <citation type="submission" date="2020-09" db="EMBL/GenBank/DDBJ databases">
        <title>A novel bacterium of genus Paenibacillus, isolated from South China Sea.</title>
        <authorList>
            <person name="Huang H."/>
            <person name="Mo K."/>
            <person name="Hu Y."/>
        </authorList>
    </citation>
    <scope>NUCLEOTIDE SEQUENCE</scope>
    <source>
        <strain evidence="4">IB182496</strain>
    </source>
</reference>
<protein>
    <submittedName>
        <fullName evidence="4">Sulfatase-like hydrolase/transferase</fullName>
    </submittedName>
</protein>
<evidence type="ECO:0000256" key="1">
    <source>
        <dbReference type="ARBA" id="ARBA00022723"/>
    </source>
</evidence>
<evidence type="ECO:0000313" key="5">
    <source>
        <dbReference type="Proteomes" id="UP000621560"/>
    </source>
</evidence>
<organism evidence="4 5">
    <name type="scientific">Paenibacillus sabuli</name>
    <dbReference type="NCBI Taxonomy" id="2772509"/>
    <lineage>
        <taxon>Bacteria</taxon>
        <taxon>Bacillati</taxon>
        <taxon>Bacillota</taxon>
        <taxon>Bacilli</taxon>
        <taxon>Bacillales</taxon>
        <taxon>Paenibacillaceae</taxon>
        <taxon>Paenibacillus</taxon>
    </lineage>
</organism>
<dbReference type="CDD" id="cd16033">
    <property type="entry name" value="sulfatase_like"/>
    <property type="match status" value="1"/>
</dbReference>
<keyword evidence="2 4" id="KW-0378">Hydrolase</keyword>
<dbReference type="Proteomes" id="UP000621560">
    <property type="component" value="Unassembled WGS sequence"/>
</dbReference>
<dbReference type="InterPro" id="IPR017850">
    <property type="entry name" value="Alkaline_phosphatase_core_sf"/>
</dbReference>
<dbReference type="PANTHER" id="PTHR45953:SF1">
    <property type="entry name" value="IDURONATE 2-SULFATASE"/>
    <property type="match status" value="1"/>
</dbReference>
<evidence type="ECO:0000313" key="4">
    <source>
        <dbReference type="EMBL" id="MBD2844049.1"/>
    </source>
</evidence>
<proteinExistence type="predicted"/>
<dbReference type="RefSeq" id="WP_190914354.1">
    <property type="nucleotide sequence ID" value="NZ_JACXIZ010000007.1"/>
</dbReference>
<keyword evidence="1" id="KW-0479">Metal-binding</keyword>
<gene>
    <name evidence="4" type="ORF">IDH44_02505</name>
</gene>
<evidence type="ECO:0000256" key="2">
    <source>
        <dbReference type="ARBA" id="ARBA00022801"/>
    </source>
</evidence>
<dbReference type="InterPro" id="IPR000917">
    <property type="entry name" value="Sulfatase_N"/>
</dbReference>
<dbReference type="EMBL" id="JACXIZ010000007">
    <property type="protein sequence ID" value="MBD2844049.1"/>
    <property type="molecule type" value="Genomic_DNA"/>
</dbReference>
<name>A0A927GQ15_9BACL</name>
<dbReference type="GO" id="GO:0008484">
    <property type="term" value="F:sulfuric ester hydrolase activity"/>
    <property type="evidence" value="ECO:0007669"/>
    <property type="project" value="TreeGrafter"/>
</dbReference>
<evidence type="ECO:0000259" key="3">
    <source>
        <dbReference type="Pfam" id="PF00884"/>
    </source>
</evidence>
<comment type="caution">
    <text evidence="4">The sequence shown here is derived from an EMBL/GenBank/DDBJ whole genome shotgun (WGS) entry which is preliminary data.</text>
</comment>
<accession>A0A927GQ15</accession>
<dbReference type="AlphaFoldDB" id="A0A927GQ15"/>
<dbReference type="GO" id="GO:0005737">
    <property type="term" value="C:cytoplasm"/>
    <property type="evidence" value="ECO:0007669"/>
    <property type="project" value="TreeGrafter"/>
</dbReference>
<dbReference type="SUPFAM" id="SSF53649">
    <property type="entry name" value="Alkaline phosphatase-like"/>
    <property type="match status" value="1"/>
</dbReference>
<dbReference type="Pfam" id="PF00884">
    <property type="entry name" value="Sulfatase"/>
    <property type="match status" value="1"/>
</dbReference>
<dbReference type="PANTHER" id="PTHR45953">
    <property type="entry name" value="IDURONATE 2-SULFATASE"/>
    <property type="match status" value="1"/>
</dbReference>
<dbReference type="Gene3D" id="3.40.720.10">
    <property type="entry name" value="Alkaline Phosphatase, subunit A"/>
    <property type="match status" value="1"/>
</dbReference>
<keyword evidence="5" id="KW-1185">Reference proteome</keyword>
<dbReference type="GO" id="GO:0046872">
    <property type="term" value="F:metal ion binding"/>
    <property type="evidence" value="ECO:0007669"/>
    <property type="project" value="UniProtKB-KW"/>
</dbReference>
<feature type="domain" description="Sulfatase N-terminal" evidence="3">
    <location>
        <begin position="10"/>
        <end position="368"/>
    </location>
</feature>